<comment type="function">
    <text evidence="10">FliM is one of three proteins (FliG, FliN, FliM) that forms the rotor-mounted switch complex (C ring), located at the base of the basal body. This complex interacts with the CheY and CheZ chemotaxis proteins, in addition to contacting components of the motor that determine the direction of flagellar rotation.</text>
</comment>
<dbReference type="EMBL" id="LSRP01000088">
    <property type="protein sequence ID" value="OJF96301.1"/>
    <property type="molecule type" value="Genomic_DNA"/>
</dbReference>
<keyword evidence="7" id="KW-0283">Flagellar rotation</keyword>
<feature type="domain" description="Flagellar motor switch protein FliN-like C-terminal" evidence="11">
    <location>
        <begin position="232"/>
        <end position="301"/>
    </location>
</feature>
<dbReference type="Proteomes" id="UP000182661">
    <property type="component" value="Unassembled WGS sequence"/>
</dbReference>
<proteinExistence type="inferred from homology"/>
<dbReference type="AlphaFoldDB" id="A0A657LT01"/>
<keyword evidence="5" id="KW-1003">Cell membrane</keyword>
<dbReference type="Gene3D" id="2.30.330.10">
    <property type="entry name" value="SpoA-like"/>
    <property type="match status" value="1"/>
</dbReference>
<evidence type="ECO:0000256" key="5">
    <source>
        <dbReference type="ARBA" id="ARBA00022475"/>
    </source>
</evidence>
<keyword evidence="12" id="KW-0969">Cilium</keyword>
<comment type="similarity">
    <text evidence="3">Belongs to the FliM family.</text>
</comment>
<keyword evidence="12" id="KW-0966">Cell projection</keyword>
<sequence length="315" mass="34417">MTEPSTSNVHPFDRRLLARMTGALGDSQTIGKTCSDLGQIFSEFLPDIFKNETGLDIAIGYAGFEVGLKSELITDLGTAVALSDTALRNWAPDFNLSCDSPVIITLMETLLGAPLSSIEEPKPRKLSAIELDVATMIFEKFADVLRSAVNAPGGFEPLLGRPYNASDRPAPDPEIEDVYSACINMTVGLGPVLSTFSVIVPQKTLLKTHIVSPHGVGHNKKPNSDWNEHLEQQVRRSAVTLEARIKLESLTLDTISRLQPGDVIPFHDAKDVRVEVNANGRELYICEFGRSGAKYTVRIKDTHGSENDILHHIMG</sequence>
<evidence type="ECO:0000256" key="6">
    <source>
        <dbReference type="ARBA" id="ARBA00022500"/>
    </source>
</evidence>
<organism evidence="12 13">
    <name type="scientific">Pararhizobium antarcticum</name>
    <dbReference type="NCBI Taxonomy" id="1798805"/>
    <lineage>
        <taxon>Bacteria</taxon>
        <taxon>Pseudomonadati</taxon>
        <taxon>Pseudomonadota</taxon>
        <taxon>Alphaproteobacteria</taxon>
        <taxon>Hyphomicrobiales</taxon>
        <taxon>Rhizobiaceae</taxon>
        <taxon>Rhizobium/Agrobacterium group</taxon>
        <taxon>Pararhizobium</taxon>
    </lineage>
</organism>
<keyword evidence="8" id="KW-0472">Membrane</keyword>
<reference evidence="12 13" key="1">
    <citation type="submission" date="2016-02" db="EMBL/GenBank/DDBJ databases">
        <title>Genome sequencing of a beta-galactosidase producing bacteria Rhizobium sp. 59.</title>
        <authorList>
            <person name="Wang D."/>
            <person name="Kot W."/>
            <person name="Qin Y."/>
            <person name="Hansen L."/>
            <person name="Naqvi K."/>
            <person name="Rensing C."/>
        </authorList>
    </citation>
    <scope>NUCLEOTIDE SEQUENCE [LARGE SCALE GENOMIC DNA]</scope>
    <source>
        <strain evidence="12 13">59</strain>
    </source>
</reference>
<evidence type="ECO:0000256" key="8">
    <source>
        <dbReference type="ARBA" id="ARBA00023136"/>
    </source>
</evidence>
<gene>
    <name evidence="12" type="ORF">AX760_18035</name>
</gene>
<evidence type="ECO:0000256" key="4">
    <source>
        <dbReference type="ARBA" id="ARBA00021898"/>
    </source>
</evidence>
<comment type="caution">
    <text evidence="12">The sequence shown here is derived from an EMBL/GenBank/DDBJ whole genome shotgun (WGS) entry which is preliminary data.</text>
</comment>
<evidence type="ECO:0000313" key="12">
    <source>
        <dbReference type="EMBL" id="OJF96301.1"/>
    </source>
</evidence>
<comment type="subcellular location">
    <subcellularLocation>
        <location evidence="1">Bacterial flagellum basal body</location>
    </subcellularLocation>
    <subcellularLocation>
        <location evidence="2">Cell membrane</location>
        <topology evidence="2">Peripheral membrane protein</topology>
    </subcellularLocation>
</comment>
<accession>A0A657LT01</accession>
<protein>
    <recommendedName>
        <fullName evidence="4">Flagellar motor switch protein FliM</fullName>
    </recommendedName>
</protein>
<dbReference type="OrthoDB" id="8273530at2"/>
<evidence type="ECO:0000256" key="1">
    <source>
        <dbReference type="ARBA" id="ARBA00004117"/>
    </source>
</evidence>
<evidence type="ECO:0000313" key="13">
    <source>
        <dbReference type="Proteomes" id="UP000182661"/>
    </source>
</evidence>
<dbReference type="GO" id="GO:0005886">
    <property type="term" value="C:plasma membrane"/>
    <property type="evidence" value="ECO:0007669"/>
    <property type="project" value="UniProtKB-SubCell"/>
</dbReference>
<dbReference type="Gene3D" id="3.40.1550.10">
    <property type="entry name" value="CheC-like"/>
    <property type="match status" value="1"/>
</dbReference>
<dbReference type="InterPro" id="IPR028976">
    <property type="entry name" value="CheC-like_sf"/>
</dbReference>
<dbReference type="PANTHER" id="PTHR30034">
    <property type="entry name" value="FLAGELLAR MOTOR SWITCH PROTEIN FLIM"/>
    <property type="match status" value="1"/>
</dbReference>
<dbReference type="GO" id="GO:0050918">
    <property type="term" value="P:positive chemotaxis"/>
    <property type="evidence" value="ECO:0007669"/>
    <property type="project" value="TreeGrafter"/>
</dbReference>
<evidence type="ECO:0000256" key="9">
    <source>
        <dbReference type="ARBA" id="ARBA00023143"/>
    </source>
</evidence>
<keyword evidence="13" id="KW-1185">Reference proteome</keyword>
<dbReference type="Pfam" id="PF01052">
    <property type="entry name" value="FliMN_C"/>
    <property type="match status" value="1"/>
</dbReference>
<evidence type="ECO:0000256" key="2">
    <source>
        <dbReference type="ARBA" id="ARBA00004202"/>
    </source>
</evidence>
<dbReference type="GO" id="GO:0009425">
    <property type="term" value="C:bacterial-type flagellum basal body"/>
    <property type="evidence" value="ECO:0007669"/>
    <property type="project" value="UniProtKB-SubCell"/>
</dbReference>
<dbReference type="InterPro" id="IPR036429">
    <property type="entry name" value="SpoA-like_sf"/>
</dbReference>
<keyword evidence="12" id="KW-0282">Flagellum</keyword>
<dbReference type="PANTHER" id="PTHR30034:SF6">
    <property type="entry name" value="YOP PROTEINS TRANSLOCATION PROTEIN Q"/>
    <property type="match status" value="1"/>
</dbReference>
<name>A0A657LT01_9HYPH</name>
<keyword evidence="9" id="KW-0975">Bacterial flagellum</keyword>
<evidence type="ECO:0000256" key="10">
    <source>
        <dbReference type="ARBA" id="ARBA00025044"/>
    </source>
</evidence>
<dbReference type="InterPro" id="IPR001543">
    <property type="entry name" value="FliN-like_C"/>
</dbReference>
<evidence type="ECO:0000256" key="3">
    <source>
        <dbReference type="ARBA" id="ARBA00011049"/>
    </source>
</evidence>
<dbReference type="SUPFAM" id="SSF101801">
    <property type="entry name" value="Surface presentation of antigens (SPOA)"/>
    <property type="match status" value="1"/>
</dbReference>
<evidence type="ECO:0000259" key="11">
    <source>
        <dbReference type="Pfam" id="PF01052"/>
    </source>
</evidence>
<dbReference type="RefSeq" id="WP_071833460.1">
    <property type="nucleotide sequence ID" value="NZ_LSRP01000088.1"/>
</dbReference>
<keyword evidence="6" id="KW-0145">Chemotaxis</keyword>
<evidence type="ECO:0000256" key="7">
    <source>
        <dbReference type="ARBA" id="ARBA00022779"/>
    </source>
</evidence>
<dbReference type="GO" id="GO:0071978">
    <property type="term" value="P:bacterial-type flagellum-dependent swarming motility"/>
    <property type="evidence" value="ECO:0007669"/>
    <property type="project" value="TreeGrafter"/>
</dbReference>